<reference evidence="3 4" key="1">
    <citation type="submission" date="2018-11" db="EMBL/GenBank/DDBJ databases">
        <authorList>
            <person name="Mardanov A.V."/>
            <person name="Ravin N.V."/>
            <person name="Dedysh S.N."/>
        </authorList>
    </citation>
    <scope>NUCLEOTIDE SEQUENCE [LARGE SCALE GENOMIC DNA]</scope>
    <source>
        <strain evidence="3 4">AF10</strain>
    </source>
</reference>
<keyword evidence="4" id="KW-1185">Reference proteome</keyword>
<accession>A0A4Q0SXW9</accession>
<name>A0A4Q0SXW9_9BACT</name>
<dbReference type="OrthoDB" id="9800887at2"/>
<dbReference type="EMBL" id="RDSM01000003">
    <property type="protein sequence ID" value="RXH55252.1"/>
    <property type="molecule type" value="Genomic_DNA"/>
</dbReference>
<dbReference type="GO" id="GO:0016702">
    <property type="term" value="F:oxidoreductase activity, acting on single donors with incorporation of molecular oxygen, incorporation of two atoms of oxygen"/>
    <property type="evidence" value="ECO:0007669"/>
    <property type="project" value="InterPro"/>
</dbReference>
<dbReference type="InterPro" id="IPR015889">
    <property type="entry name" value="Intradiol_dOase_core"/>
</dbReference>
<dbReference type="AlphaFoldDB" id="A0A4Q0SXW9"/>
<keyword evidence="3" id="KW-0223">Dioxygenase</keyword>
<feature type="compositionally biased region" description="Pro residues" evidence="1">
    <location>
        <begin position="115"/>
        <end position="124"/>
    </location>
</feature>
<feature type="chain" id="PRO_5020730850" evidence="2">
    <location>
        <begin position="26"/>
        <end position="295"/>
    </location>
</feature>
<gene>
    <name evidence="3" type="ORF">GRAN_4356</name>
</gene>
<dbReference type="CDD" id="cd03457">
    <property type="entry name" value="intradiol_dioxygenase_like"/>
    <property type="match status" value="1"/>
</dbReference>
<sequence length="295" mass="31382">MPQLTRRRFLATTAAALPLSRFAFAGFSYDAVPCVLTPEQEVGPFYVADELIRPAIHEGRPGTPLHLHLKFLDTRTCKPIPSAAIDLWHCDASGIYSGYTKASQHMGPPEGGPGGRPPGPPPDRMPGDPDHGPGGPGGPPPAMQPTDKLTFCRGLQMTAADGTARFETIVPGFYEGRTNHIHMKVRFGGHPADDTYKAGHTAHVGQIFFPEDLLLPVMATEPYSSHKIHRTTAAEDGIFQSQGGRTTVAHLINTNPIPNVPWIAEITIMVDPTATPKPVGGFGGPGGPGHPPPGL</sequence>
<proteinExistence type="predicted"/>
<dbReference type="RefSeq" id="WP_128914900.1">
    <property type="nucleotide sequence ID" value="NZ_RDSM01000003.1"/>
</dbReference>
<dbReference type="PROSITE" id="PS51318">
    <property type="entry name" value="TAT"/>
    <property type="match status" value="1"/>
</dbReference>
<comment type="caution">
    <text evidence="3">The sequence shown here is derived from an EMBL/GenBank/DDBJ whole genome shotgun (WGS) entry which is preliminary data.</text>
</comment>
<dbReference type="Proteomes" id="UP000289437">
    <property type="component" value="Unassembled WGS sequence"/>
</dbReference>
<evidence type="ECO:0000313" key="4">
    <source>
        <dbReference type="Proteomes" id="UP000289437"/>
    </source>
</evidence>
<dbReference type="InterPro" id="IPR006311">
    <property type="entry name" value="TAT_signal"/>
</dbReference>
<dbReference type="Gene3D" id="2.60.130.10">
    <property type="entry name" value="Aromatic compound dioxygenase"/>
    <property type="match status" value="1"/>
</dbReference>
<feature type="signal peptide" evidence="2">
    <location>
        <begin position="1"/>
        <end position="25"/>
    </location>
</feature>
<reference evidence="4" key="2">
    <citation type="submission" date="2019-02" db="EMBL/GenBank/DDBJ databases">
        <title>Granulicella sibirica sp. nov., a psychrotolerant acidobacterium isolated from an organic soil layer in forested tundra, West Siberia.</title>
        <authorList>
            <person name="Oshkin I.Y."/>
            <person name="Kulichevskaya I.S."/>
            <person name="Rijpstra W.I.C."/>
            <person name="Sinninghe Damste J.S."/>
            <person name="Rakitin A.L."/>
            <person name="Ravin N.V."/>
            <person name="Dedysh S.N."/>
        </authorList>
    </citation>
    <scope>NUCLEOTIDE SEQUENCE [LARGE SCALE GENOMIC DNA]</scope>
    <source>
        <strain evidence="4">AF10</strain>
    </source>
</reference>
<dbReference type="SUPFAM" id="SSF49482">
    <property type="entry name" value="Aromatic compound dioxygenase"/>
    <property type="match status" value="1"/>
</dbReference>
<protein>
    <submittedName>
        <fullName evidence="3">Putative dioxygenase</fullName>
    </submittedName>
</protein>
<evidence type="ECO:0000313" key="3">
    <source>
        <dbReference type="EMBL" id="RXH55252.1"/>
    </source>
</evidence>
<dbReference type="GO" id="GO:0005506">
    <property type="term" value="F:iron ion binding"/>
    <property type="evidence" value="ECO:0007669"/>
    <property type="project" value="InterPro"/>
</dbReference>
<evidence type="ECO:0000256" key="2">
    <source>
        <dbReference type="SAM" id="SignalP"/>
    </source>
</evidence>
<organism evidence="3 4">
    <name type="scientific">Granulicella sibirica</name>
    <dbReference type="NCBI Taxonomy" id="2479048"/>
    <lineage>
        <taxon>Bacteria</taxon>
        <taxon>Pseudomonadati</taxon>
        <taxon>Acidobacteriota</taxon>
        <taxon>Terriglobia</taxon>
        <taxon>Terriglobales</taxon>
        <taxon>Acidobacteriaceae</taxon>
        <taxon>Granulicella</taxon>
    </lineage>
</organism>
<feature type="region of interest" description="Disordered" evidence="1">
    <location>
        <begin position="100"/>
        <end position="147"/>
    </location>
</feature>
<dbReference type="PANTHER" id="PTHR34315">
    <property type="match status" value="1"/>
</dbReference>
<keyword evidence="2" id="KW-0732">Signal</keyword>
<dbReference type="PANTHER" id="PTHR34315:SF1">
    <property type="entry name" value="INTRADIOL RING-CLEAVAGE DIOXYGENASES DOMAIN-CONTAINING PROTEIN-RELATED"/>
    <property type="match status" value="1"/>
</dbReference>
<keyword evidence="3" id="KW-0560">Oxidoreductase</keyword>
<feature type="region of interest" description="Disordered" evidence="1">
    <location>
        <begin position="275"/>
        <end position="295"/>
    </location>
</feature>
<evidence type="ECO:0000256" key="1">
    <source>
        <dbReference type="SAM" id="MobiDB-lite"/>
    </source>
</evidence>